<dbReference type="FunFam" id="1.10.150.20:FF:000006">
    <property type="entry name" value="DNA ligase"/>
    <property type="match status" value="1"/>
</dbReference>
<dbReference type="PIRSF" id="PIRSF001604">
    <property type="entry name" value="LigA"/>
    <property type="match status" value="1"/>
</dbReference>
<dbReference type="CDD" id="cd17748">
    <property type="entry name" value="BRCT_DNA_ligase_like"/>
    <property type="match status" value="1"/>
</dbReference>
<evidence type="ECO:0000256" key="8">
    <source>
        <dbReference type="ARBA" id="ARBA00022842"/>
    </source>
</evidence>
<dbReference type="HAMAP" id="MF_01588">
    <property type="entry name" value="DNA_ligase_A"/>
    <property type="match status" value="1"/>
</dbReference>
<keyword evidence="7 13" id="KW-0862">Zinc</keyword>
<dbReference type="NCBIfam" id="TIGR00575">
    <property type="entry name" value="dnlj"/>
    <property type="match status" value="1"/>
</dbReference>
<proteinExistence type="inferred from homology"/>
<dbReference type="Pfam" id="PF03119">
    <property type="entry name" value="DNA_ligase_ZBD"/>
    <property type="match status" value="1"/>
</dbReference>
<feature type="binding site" evidence="13">
    <location>
        <position position="426"/>
    </location>
    <ligand>
        <name>Zn(2+)</name>
        <dbReference type="ChEBI" id="CHEBI:29105"/>
    </ligand>
</feature>
<dbReference type="EC" id="6.5.1.2" evidence="1 13"/>
<comment type="caution">
    <text evidence="16">The sequence shown here is derived from an EMBL/GenBank/DDBJ whole genome shotgun (WGS) entry which is preliminary data.</text>
</comment>
<dbReference type="Proteomes" id="UP000460272">
    <property type="component" value="Unassembled WGS sequence"/>
</dbReference>
<evidence type="ECO:0000313" key="16">
    <source>
        <dbReference type="EMBL" id="TVZ07220.1"/>
    </source>
</evidence>
<feature type="binding site" evidence="13">
    <location>
        <position position="308"/>
    </location>
    <ligand>
        <name>NAD(+)</name>
        <dbReference type="ChEBI" id="CHEBI:57540"/>
    </ligand>
</feature>
<organism evidence="16 17">
    <name type="scientific">Trebonia kvetii</name>
    <dbReference type="NCBI Taxonomy" id="2480626"/>
    <lineage>
        <taxon>Bacteria</taxon>
        <taxon>Bacillati</taxon>
        <taxon>Actinomycetota</taxon>
        <taxon>Actinomycetes</taxon>
        <taxon>Streptosporangiales</taxon>
        <taxon>Treboniaceae</taxon>
        <taxon>Trebonia</taxon>
    </lineage>
</organism>
<dbReference type="GO" id="GO:0006281">
    <property type="term" value="P:DNA repair"/>
    <property type="evidence" value="ECO:0007669"/>
    <property type="project" value="UniProtKB-KW"/>
</dbReference>
<dbReference type="PROSITE" id="PS50172">
    <property type="entry name" value="BRCT"/>
    <property type="match status" value="1"/>
</dbReference>
<sequence length="703" mass="75697">MELTEARQRHAELSEHLLDAQYRYHVLDSPTISDAEYDQGIMTLNEIEDKYPELRTPDSATQKVGGMISTLFTPVTHLERLLSLDNVFSAEEFGNWADRAAKLGGTGPYLCELKIDGLAIDLVYERGRLVSAATRGDGRTGEDVTLNVKTIKAVPARLTGDDVPEVLEVRGEVFLSGQAFERLNSSLQEAGKPAFANPRNAAAGSLRQKDPRITASRALGAIVHGIGRIQGSGEIAGATAGPDAEGHLEGAPDTQSGWYERLRAWGLPVSDRYKVVDDLADVQAYIEYYADPGHRHETPYEIDGVVVKIDPTEVQRTMGATSRAPRWAIAYKYPPEEVNTKLLDIRVGVGRTGRVTPFAVMTPVKVSGSTVDRATLHNEDEVKRKGVLIGDTVILRKAGEVIPEVVGPVTELRTGDEREFLFPRECPECGTPLRRDEGEVDWRCPNNVACPAQLRERLFYLASRSALDIEALGYEAVVALLNDGLVTNEGDLFGLTDEKLAASPFFVNKAGGLKLVAHALLANLDEAKTRPLWRILVALSIRHVGPTAARALADAFGSLDAIASASPDALAIAEGVGPTIAASVVEWFTVDWHRSIVDKWRAAGVQLETPGFDPSAASARLLAGVTVVITGTLPNFSRDEAAEAVRAAGGKVSSSVSKKTSFVVAGENAGSKHDKAVELGVRILDEPAFKLLLEGGPDAIPEA</sequence>
<comment type="cofactor">
    <cofactor evidence="13">
        <name>Mg(2+)</name>
        <dbReference type="ChEBI" id="CHEBI:18420"/>
    </cofactor>
    <cofactor evidence="13">
        <name>Mn(2+)</name>
        <dbReference type="ChEBI" id="CHEBI:29035"/>
    </cofactor>
</comment>
<gene>
    <name evidence="13 16" type="primary">ligA</name>
    <name evidence="16" type="ORF">EAS64_07970</name>
</gene>
<dbReference type="GO" id="GO:0006260">
    <property type="term" value="P:DNA replication"/>
    <property type="evidence" value="ECO:0007669"/>
    <property type="project" value="UniProtKB-KW"/>
</dbReference>
<dbReference type="PANTHER" id="PTHR23389:SF9">
    <property type="entry name" value="DNA LIGASE"/>
    <property type="match status" value="1"/>
</dbReference>
<dbReference type="Gene3D" id="3.30.470.30">
    <property type="entry name" value="DNA ligase/mRNA capping enzyme"/>
    <property type="match status" value="1"/>
</dbReference>
<evidence type="ECO:0000256" key="1">
    <source>
        <dbReference type="ARBA" id="ARBA00012722"/>
    </source>
</evidence>
<dbReference type="Pfam" id="PF03120">
    <property type="entry name" value="OB_DNA_ligase"/>
    <property type="match status" value="1"/>
</dbReference>
<evidence type="ECO:0000313" key="17">
    <source>
        <dbReference type="Proteomes" id="UP000460272"/>
    </source>
</evidence>
<feature type="binding site" evidence="13">
    <location>
        <position position="172"/>
    </location>
    <ligand>
        <name>NAD(+)</name>
        <dbReference type="ChEBI" id="CHEBI:57540"/>
    </ligand>
</feature>
<dbReference type="SUPFAM" id="SSF52113">
    <property type="entry name" value="BRCT domain"/>
    <property type="match status" value="1"/>
</dbReference>
<dbReference type="AlphaFoldDB" id="A0A6P2C7M0"/>
<feature type="binding site" evidence="13">
    <location>
        <position position="429"/>
    </location>
    <ligand>
        <name>Zn(2+)</name>
        <dbReference type="ChEBI" id="CHEBI:29105"/>
    </ligand>
</feature>
<protein>
    <recommendedName>
        <fullName evidence="2 13">DNA ligase</fullName>
        <ecNumber evidence="1 13">6.5.1.2</ecNumber>
    </recommendedName>
    <alternativeName>
        <fullName evidence="13">Polydeoxyribonucleotide synthase [NAD(+)]</fullName>
    </alternativeName>
</protein>
<dbReference type="Gene3D" id="2.40.50.140">
    <property type="entry name" value="Nucleic acid-binding proteins"/>
    <property type="match status" value="1"/>
</dbReference>
<comment type="similarity">
    <text evidence="12 13">Belongs to the NAD-dependent DNA ligase family. LigA subfamily.</text>
</comment>
<evidence type="ECO:0000256" key="7">
    <source>
        <dbReference type="ARBA" id="ARBA00022833"/>
    </source>
</evidence>
<feature type="binding site" evidence="13">
    <location>
        <position position="450"/>
    </location>
    <ligand>
        <name>Zn(2+)</name>
        <dbReference type="ChEBI" id="CHEBI:29105"/>
    </ligand>
</feature>
<dbReference type="SUPFAM" id="SSF50249">
    <property type="entry name" value="Nucleic acid-binding proteins"/>
    <property type="match status" value="1"/>
</dbReference>
<feature type="domain" description="BRCT" evidence="15">
    <location>
        <begin position="617"/>
        <end position="686"/>
    </location>
</feature>
<evidence type="ECO:0000256" key="9">
    <source>
        <dbReference type="ARBA" id="ARBA00023027"/>
    </source>
</evidence>
<keyword evidence="4 13" id="KW-0235">DNA replication</keyword>
<dbReference type="InterPro" id="IPR033136">
    <property type="entry name" value="DNA_ligase_CS"/>
</dbReference>
<dbReference type="GO" id="GO:0005829">
    <property type="term" value="C:cytosol"/>
    <property type="evidence" value="ECO:0007669"/>
    <property type="project" value="TreeGrafter"/>
</dbReference>
<evidence type="ECO:0000256" key="12">
    <source>
        <dbReference type="ARBA" id="ARBA00060881"/>
    </source>
</evidence>
<evidence type="ECO:0000256" key="13">
    <source>
        <dbReference type="HAMAP-Rule" id="MF_01588"/>
    </source>
</evidence>
<dbReference type="RefSeq" id="WP_145851975.1">
    <property type="nucleotide sequence ID" value="NZ_RPFW01000001.1"/>
</dbReference>
<dbReference type="Gene3D" id="3.40.50.10190">
    <property type="entry name" value="BRCT domain"/>
    <property type="match status" value="1"/>
</dbReference>
<comment type="catalytic activity">
    <reaction evidence="11 13 14">
        <text>NAD(+) + (deoxyribonucleotide)n-3'-hydroxyl + 5'-phospho-(deoxyribonucleotide)m = (deoxyribonucleotide)n+m + AMP + beta-nicotinamide D-nucleotide.</text>
        <dbReference type="EC" id="6.5.1.2"/>
    </reaction>
</comment>
<evidence type="ECO:0000256" key="6">
    <source>
        <dbReference type="ARBA" id="ARBA00022763"/>
    </source>
</evidence>
<dbReference type="EMBL" id="RPFW01000001">
    <property type="protein sequence ID" value="TVZ07220.1"/>
    <property type="molecule type" value="Genomic_DNA"/>
</dbReference>
<dbReference type="InterPro" id="IPR010994">
    <property type="entry name" value="RuvA_2-like"/>
</dbReference>
<dbReference type="InterPro" id="IPR018239">
    <property type="entry name" value="DNA_ligase_AS"/>
</dbReference>
<dbReference type="PANTHER" id="PTHR23389">
    <property type="entry name" value="CHROMOSOME TRANSMISSION FIDELITY FACTOR 18"/>
    <property type="match status" value="1"/>
</dbReference>
<dbReference type="PROSITE" id="PS01055">
    <property type="entry name" value="DNA_LIGASE_N1"/>
    <property type="match status" value="1"/>
</dbReference>
<feature type="binding site" evidence="13">
    <location>
        <position position="332"/>
    </location>
    <ligand>
        <name>NAD(+)</name>
        <dbReference type="ChEBI" id="CHEBI:57540"/>
    </ligand>
</feature>
<keyword evidence="3 13" id="KW-0436">Ligase</keyword>
<accession>A0A6P2C7M0</accession>
<evidence type="ECO:0000256" key="14">
    <source>
        <dbReference type="RuleBase" id="RU000618"/>
    </source>
</evidence>
<dbReference type="FunFam" id="2.40.50.140:FF:000012">
    <property type="entry name" value="DNA ligase"/>
    <property type="match status" value="1"/>
</dbReference>
<keyword evidence="17" id="KW-1185">Reference proteome</keyword>
<keyword evidence="10 13" id="KW-0234">DNA repair</keyword>
<evidence type="ECO:0000256" key="10">
    <source>
        <dbReference type="ARBA" id="ARBA00023204"/>
    </source>
</evidence>
<keyword evidence="8 13" id="KW-0460">Magnesium</keyword>
<feature type="binding site" evidence="13">
    <location>
        <position position="135"/>
    </location>
    <ligand>
        <name>NAD(+)</name>
        <dbReference type="ChEBI" id="CHEBI:57540"/>
    </ligand>
</feature>
<evidence type="ECO:0000256" key="3">
    <source>
        <dbReference type="ARBA" id="ARBA00022598"/>
    </source>
</evidence>
<feature type="active site" description="N6-AMP-lysine intermediate" evidence="13">
    <location>
        <position position="114"/>
    </location>
</feature>
<feature type="binding site" evidence="13">
    <location>
        <position position="112"/>
    </location>
    <ligand>
        <name>NAD(+)</name>
        <dbReference type="ChEBI" id="CHEBI:57540"/>
    </ligand>
</feature>
<dbReference type="Pfam" id="PF00533">
    <property type="entry name" value="BRCT"/>
    <property type="match status" value="1"/>
</dbReference>
<dbReference type="FunFam" id="3.40.50.10190:FF:000054">
    <property type="entry name" value="DNA ligase"/>
    <property type="match status" value="1"/>
</dbReference>
<dbReference type="InterPro" id="IPR001679">
    <property type="entry name" value="DNA_ligase"/>
</dbReference>
<reference evidence="16 17" key="1">
    <citation type="submission" date="2018-11" db="EMBL/GenBank/DDBJ databases">
        <title>Trebonia kvetii gen.nov., sp.nov., a novel acidophilic actinobacterium, and proposal of the new actinobacterial family Treboniaceae fam. nov.</title>
        <authorList>
            <person name="Rapoport D."/>
            <person name="Sagova-Mareckova M."/>
            <person name="Sedlacek I."/>
            <person name="Provaznik J."/>
            <person name="Kralova S."/>
            <person name="Pavlinic D."/>
            <person name="Benes V."/>
            <person name="Kopecky J."/>
        </authorList>
    </citation>
    <scope>NUCLEOTIDE SEQUENCE [LARGE SCALE GENOMIC DNA]</scope>
    <source>
        <strain evidence="16 17">15Tr583</strain>
    </source>
</reference>
<feature type="binding site" evidence="13">
    <location>
        <begin position="83"/>
        <end position="84"/>
    </location>
    <ligand>
        <name>NAD(+)</name>
        <dbReference type="ChEBI" id="CHEBI:57540"/>
    </ligand>
</feature>
<dbReference type="Gene3D" id="1.10.287.610">
    <property type="entry name" value="Helix hairpin bin"/>
    <property type="match status" value="1"/>
</dbReference>
<dbReference type="GO" id="GO:0003911">
    <property type="term" value="F:DNA ligase (NAD+) activity"/>
    <property type="evidence" value="ECO:0007669"/>
    <property type="project" value="UniProtKB-UniRule"/>
</dbReference>
<dbReference type="SUPFAM" id="SSF47781">
    <property type="entry name" value="RuvA domain 2-like"/>
    <property type="match status" value="1"/>
</dbReference>
<dbReference type="InterPro" id="IPR013839">
    <property type="entry name" value="DNAligase_adenylation"/>
</dbReference>
<dbReference type="Gene3D" id="1.10.150.20">
    <property type="entry name" value="5' to 3' exonuclease, C-terminal subdomain"/>
    <property type="match status" value="2"/>
</dbReference>
<evidence type="ECO:0000259" key="15">
    <source>
        <dbReference type="PROSITE" id="PS50172"/>
    </source>
</evidence>
<evidence type="ECO:0000256" key="4">
    <source>
        <dbReference type="ARBA" id="ARBA00022705"/>
    </source>
</evidence>
<dbReference type="Pfam" id="PF01653">
    <property type="entry name" value="DNA_ligase_aden"/>
    <property type="match status" value="1"/>
</dbReference>
<evidence type="ECO:0000256" key="11">
    <source>
        <dbReference type="ARBA" id="ARBA00034005"/>
    </source>
</evidence>
<dbReference type="OrthoDB" id="9759736at2"/>
<dbReference type="SMART" id="SM00532">
    <property type="entry name" value="LIGANc"/>
    <property type="match status" value="1"/>
</dbReference>
<dbReference type="GO" id="GO:0046872">
    <property type="term" value="F:metal ion binding"/>
    <property type="evidence" value="ECO:0007669"/>
    <property type="project" value="UniProtKB-KW"/>
</dbReference>
<keyword evidence="6 13" id="KW-0227">DNA damage</keyword>
<dbReference type="SUPFAM" id="SSF56091">
    <property type="entry name" value="DNA ligase/mRNA capping enzyme, catalytic domain"/>
    <property type="match status" value="1"/>
</dbReference>
<dbReference type="CDD" id="cd00114">
    <property type="entry name" value="LIGANc"/>
    <property type="match status" value="1"/>
</dbReference>
<dbReference type="FunFam" id="3.30.470.30:FF:000001">
    <property type="entry name" value="DNA ligase"/>
    <property type="match status" value="1"/>
</dbReference>
<name>A0A6P2C7M0_9ACTN</name>
<dbReference type="InterPro" id="IPR036420">
    <property type="entry name" value="BRCT_dom_sf"/>
</dbReference>
<dbReference type="InterPro" id="IPR004149">
    <property type="entry name" value="Znf_DNAligase_C4"/>
</dbReference>
<dbReference type="NCBIfam" id="NF005932">
    <property type="entry name" value="PRK07956.1"/>
    <property type="match status" value="1"/>
</dbReference>
<comment type="function">
    <text evidence="13">DNA ligase that catalyzes the formation of phosphodiester linkages between 5'-phosphoryl and 3'-hydroxyl groups in double-stranded DNA using NAD as a coenzyme and as the energy source for the reaction. It is essential for DNA replication and repair of damaged DNA.</text>
</comment>
<dbReference type="Pfam" id="PF12826">
    <property type="entry name" value="HHH_2"/>
    <property type="match status" value="1"/>
</dbReference>
<dbReference type="Gene3D" id="6.20.10.30">
    <property type="match status" value="1"/>
</dbReference>
<dbReference type="InterPro" id="IPR013840">
    <property type="entry name" value="DNAligase_N"/>
</dbReference>
<keyword evidence="13" id="KW-0464">Manganese</keyword>
<dbReference type="PROSITE" id="PS01056">
    <property type="entry name" value="DNA_LIGASE_N2"/>
    <property type="match status" value="1"/>
</dbReference>
<feature type="binding site" evidence="13">
    <location>
        <begin position="34"/>
        <end position="38"/>
    </location>
    <ligand>
        <name>NAD(+)</name>
        <dbReference type="ChEBI" id="CHEBI:57540"/>
    </ligand>
</feature>
<keyword evidence="5 13" id="KW-0479">Metal-binding</keyword>
<dbReference type="InterPro" id="IPR012340">
    <property type="entry name" value="NA-bd_OB-fold"/>
</dbReference>
<keyword evidence="9 13" id="KW-0520">NAD</keyword>
<evidence type="ECO:0000256" key="2">
    <source>
        <dbReference type="ARBA" id="ARBA00013308"/>
    </source>
</evidence>
<dbReference type="SMART" id="SM00292">
    <property type="entry name" value="BRCT"/>
    <property type="match status" value="1"/>
</dbReference>
<dbReference type="InterPro" id="IPR041663">
    <property type="entry name" value="DisA/LigA_HHH"/>
</dbReference>
<dbReference type="InterPro" id="IPR001357">
    <property type="entry name" value="BRCT_dom"/>
</dbReference>
<dbReference type="InterPro" id="IPR004150">
    <property type="entry name" value="NAD_DNA_ligase_OB"/>
</dbReference>
<feature type="binding site" evidence="13">
    <location>
        <position position="444"/>
    </location>
    <ligand>
        <name>Zn(2+)</name>
        <dbReference type="ChEBI" id="CHEBI:29105"/>
    </ligand>
</feature>
<evidence type="ECO:0000256" key="5">
    <source>
        <dbReference type="ARBA" id="ARBA00022723"/>
    </source>
</evidence>